<dbReference type="EMBL" id="JBGBPQ010000002">
    <property type="protein sequence ID" value="KAL1528273.1"/>
    <property type="molecule type" value="Genomic_DNA"/>
</dbReference>
<comment type="caution">
    <text evidence="2">The sequence shown here is derived from an EMBL/GenBank/DDBJ whole genome shotgun (WGS) entry which is preliminary data.</text>
</comment>
<feature type="region of interest" description="Disordered" evidence="1">
    <location>
        <begin position="54"/>
        <end position="78"/>
    </location>
</feature>
<keyword evidence="3" id="KW-1185">Reference proteome</keyword>
<evidence type="ECO:0000256" key="1">
    <source>
        <dbReference type="SAM" id="MobiDB-lite"/>
    </source>
</evidence>
<evidence type="ECO:0000313" key="2">
    <source>
        <dbReference type="EMBL" id="KAL1528273.1"/>
    </source>
</evidence>
<name>A0AB34K1D1_PRYPA</name>
<accession>A0AB34K1D1</accession>
<sequence>MDKVDLEEVRVDEAVEEVEEVEKAARLTSTVSSCARTALNASVCHTCRHTAAPSVSSHVEPSGSQSESCRLCSGGGGR</sequence>
<gene>
    <name evidence="2" type="ORF">AB1Y20_009630</name>
</gene>
<feature type="compositionally biased region" description="Polar residues" evidence="1">
    <location>
        <begin position="54"/>
        <end position="68"/>
    </location>
</feature>
<evidence type="ECO:0000313" key="3">
    <source>
        <dbReference type="Proteomes" id="UP001515480"/>
    </source>
</evidence>
<proteinExistence type="predicted"/>
<protein>
    <submittedName>
        <fullName evidence="2">Uncharacterized protein</fullName>
    </submittedName>
</protein>
<dbReference type="AlphaFoldDB" id="A0AB34K1D1"/>
<reference evidence="2 3" key="1">
    <citation type="journal article" date="2024" name="Science">
        <title>Giant polyketide synthase enzymes in the biosynthesis of giant marine polyether toxins.</title>
        <authorList>
            <person name="Fallon T.R."/>
            <person name="Shende V.V."/>
            <person name="Wierzbicki I.H."/>
            <person name="Pendleton A.L."/>
            <person name="Watervoot N.F."/>
            <person name="Auber R.P."/>
            <person name="Gonzalez D.J."/>
            <person name="Wisecaver J.H."/>
            <person name="Moore B.S."/>
        </authorList>
    </citation>
    <scope>NUCLEOTIDE SEQUENCE [LARGE SCALE GENOMIC DNA]</scope>
    <source>
        <strain evidence="2 3">12B1</strain>
    </source>
</reference>
<organism evidence="2 3">
    <name type="scientific">Prymnesium parvum</name>
    <name type="common">Toxic golden alga</name>
    <dbReference type="NCBI Taxonomy" id="97485"/>
    <lineage>
        <taxon>Eukaryota</taxon>
        <taxon>Haptista</taxon>
        <taxon>Haptophyta</taxon>
        <taxon>Prymnesiophyceae</taxon>
        <taxon>Prymnesiales</taxon>
        <taxon>Prymnesiaceae</taxon>
        <taxon>Prymnesium</taxon>
    </lineage>
</organism>
<dbReference type="Proteomes" id="UP001515480">
    <property type="component" value="Unassembled WGS sequence"/>
</dbReference>